<keyword evidence="2" id="KW-1185">Reference proteome</keyword>
<organism evidence="1 2">
    <name type="scientific">Colletotrichum sojae</name>
    <dbReference type="NCBI Taxonomy" id="2175907"/>
    <lineage>
        <taxon>Eukaryota</taxon>
        <taxon>Fungi</taxon>
        <taxon>Dikarya</taxon>
        <taxon>Ascomycota</taxon>
        <taxon>Pezizomycotina</taxon>
        <taxon>Sordariomycetes</taxon>
        <taxon>Hypocreomycetidae</taxon>
        <taxon>Glomerellales</taxon>
        <taxon>Glomerellaceae</taxon>
        <taxon>Colletotrichum</taxon>
        <taxon>Colletotrichum orchidearum species complex</taxon>
    </lineage>
</organism>
<gene>
    <name evidence="1" type="ORF">CSOJ01_09104</name>
</gene>
<evidence type="ECO:0000313" key="1">
    <source>
        <dbReference type="EMBL" id="KAF6806038.1"/>
    </source>
</evidence>
<name>A0A8H6J456_9PEZI</name>
<protein>
    <submittedName>
        <fullName evidence="1">Toxin biosynthesis</fullName>
    </submittedName>
</protein>
<reference evidence="1 2" key="1">
    <citation type="journal article" date="2020" name="Phytopathology">
        <title>Genome Sequence Resources of Colletotrichum truncatum, C. plurivorum, C. musicola, and C. sojae: Four Species Pathogenic to Soybean (Glycine max).</title>
        <authorList>
            <person name="Rogerio F."/>
            <person name="Boufleur T.R."/>
            <person name="Ciampi-Guillardi M."/>
            <person name="Sukno S.A."/>
            <person name="Thon M.R."/>
            <person name="Massola Junior N.S."/>
            <person name="Baroncelli R."/>
        </authorList>
    </citation>
    <scope>NUCLEOTIDE SEQUENCE [LARGE SCALE GENOMIC DNA]</scope>
    <source>
        <strain evidence="1 2">LFN0009</strain>
    </source>
</reference>
<evidence type="ECO:0000313" key="2">
    <source>
        <dbReference type="Proteomes" id="UP000652219"/>
    </source>
</evidence>
<accession>A0A8H6J456</accession>
<dbReference type="InterPro" id="IPR036291">
    <property type="entry name" value="NAD(P)-bd_dom_sf"/>
</dbReference>
<dbReference type="AlphaFoldDB" id="A0A8H6J456"/>
<comment type="caution">
    <text evidence="1">The sequence shown here is derived from an EMBL/GenBank/DDBJ whole genome shotgun (WGS) entry which is preliminary data.</text>
</comment>
<dbReference type="SUPFAM" id="SSF51735">
    <property type="entry name" value="NAD(P)-binding Rossmann-fold domains"/>
    <property type="match status" value="1"/>
</dbReference>
<dbReference type="EMBL" id="WIGN01000168">
    <property type="protein sequence ID" value="KAF6806038.1"/>
    <property type="molecule type" value="Genomic_DNA"/>
</dbReference>
<proteinExistence type="predicted"/>
<sequence length="126" mass="14001">MCLFPLDVVSVEDVMTAFYISVIGPIRIYQDVRPLSNKPNAPKGYRCSAQHLLSPTWTLTTLLFVGAYGVSQAVQNRFTALLETEVGNEDARMMGMEQAPDTVEESASRTIELIDKSTREQTSIID</sequence>
<dbReference type="Proteomes" id="UP000652219">
    <property type="component" value="Unassembled WGS sequence"/>
</dbReference>